<gene>
    <name evidence="1" type="ORF">An08g06290</name>
</gene>
<name>A0AAJ8BW72_ASPNG</name>
<protein>
    <submittedName>
        <fullName evidence="1">Uncharacterized protein</fullName>
    </submittedName>
</protein>
<dbReference type="AlphaFoldDB" id="A0AAJ8BW72"/>
<dbReference type="VEuPathDB" id="FungiDB:An08g06290"/>
<reference evidence="1" key="2">
    <citation type="submission" date="2025-08" db="UniProtKB">
        <authorList>
            <consortium name="RefSeq"/>
        </authorList>
    </citation>
    <scope>IDENTIFICATION</scope>
</reference>
<dbReference type="GeneID" id="84591709"/>
<organism evidence="1">
    <name type="scientific">Aspergillus niger</name>
    <dbReference type="NCBI Taxonomy" id="5061"/>
    <lineage>
        <taxon>Eukaryota</taxon>
        <taxon>Fungi</taxon>
        <taxon>Dikarya</taxon>
        <taxon>Ascomycota</taxon>
        <taxon>Pezizomycotina</taxon>
        <taxon>Eurotiomycetes</taxon>
        <taxon>Eurotiomycetidae</taxon>
        <taxon>Eurotiales</taxon>
        <taxon>Aspergillaceae</taxon>
        <taxon>Aspergillus</taxon>
        <taxon>Aspergillus subgen. Circumdati</taxon>
    </lineage>
</organism>
<accession>A0AAJ8BW72</accession>
<reference evidence="1" key="1">
    <citation type="submission" date="2025-02" db="EMBL/GenBank/DDBJ databases">
        <authorList>
            <consortium name="NCBI Genome Project"/>
        </authorList>
    </citation>
    <scope>NUCLEOTIDE SEQUENCE</scope>
</reference>
<proteinExistence type="predicted"/>
<evidence type="ECO:0000313" key="1">
    <source>
        <dbReference type="RefSeq" id="XP_059604093.1"/>
    </source>
</evidence>
<sequence>MEISKADHVSALPMLQYVSYSGSRYRTGNSHGSFVLNNSHPGEIFTYLNETLEIRFPAEYILLPAIHVIYHDGNVERFSVAVASCSI</sequence>
<dbReference type="RefSeq" id="XP_059604093.1">
    <property type="nucleotide sequence ID" value="XM_059749119.1"/>
</dbReference>
<dbReference type="KEGG" id="ang:An08g06290"/>